<reference evidence="2 3" key="2">
    <citation type="journal article" date="2019" name="G3 (Bethesda)">
        <title>Hybrid Assembly of the Genome of the Entomopathogenic Nematode Steinernema carpocapsae Identifies the X-Chromosome.</title>
        <authorList>
            <person name="Serra L."/>
            <person name="Macchietto M."/>
            <person name="Macias-Munoz A."/>
            <person name="McGill C.J."/>
            <person name="Rodriguez I.M."/>
            <person name="Rodriguez B."/>
            <person name="Murad R."/>
            <person name="Mortazavi A."/>
        </authorList>
    </citation>
    <scope>NUCLEOTIDE SEQUENCE [LARGE SCALE GENOMIC DNA]</scope>
    <source>
        <strain evidence="2 3">ALL</strain>
    </source>
</reference>
<dbReference type="EMBL" id="AZBU02000011">
    <property type="protein sequence ID" value="TKR61680.1"/>
    <property type="molecule type" value="Genomic_DNA"/>
</dbReference>
<evidence type="ECO:0000313" key="2">
    <source>
        <dbReference type="EMBL" id="TKR61680.1"/>
    </source>
</evidence>
<gene>
    <name evidence="2" type="ORF">L596_028760</name>
</gene>
<dbReference type="Proteomes" id="UP000298663">
    <property type="component" value="Unassembled WGS sequence"/>
</dbReference>
<feature type="region of interest" description="Disordered" evidence="1">
    <location>
        <begin position="716"/>
        <end position="737"/>
    </location>
</feature>
<keyword evidence="3" id="KW-1185">Reference proteome</keyword>
<feature type="compositionally biased region" description="Polar residues" evidence="1">
    <location>
        <begin position="195"/>
        <end position="228"/>
    </location>
</feature>
<comment type="caution">
    <text evidence="2">The sequence shown here is derived from an EMBL/GenBank/DDBJ whole genome shotgun (WGS) entry which is preliminary data.</text>
</comment>
<evidence type="ECO:0000256" key="1">
    <source>
        <dbReference type="SAM" id="MobiDB-lite"/>
    </source>
</evidence>
<dbReference type="AlphaFoldDB" id="A0A4U5LZB6"/>
<organism evidence="2 3">
    <name type="scientific">Steinernema carpocapsae</name>
    <name type="common">Entomopathogenic nematode</name>
    <dbReference type="NCBI Taxonomy" id="34508"/>
    <lineage>
        <taxon>Eukaryota</taxon>
        <taxon>Metazoa</taxon>
        <taxon>Ecdysozoa</taxon>
        <taxon>Nematoda</taxon>
        <taxon>Chromadorea</taxon>
        <taxon>Rhabditida</taxon>
        <taxon>Tylenchina</taxon>
        <taxon>Panagrolaimomorpha</taxon>
        <taxon>Strongyloidoidea</taxon>
        <taxon>Steinernematidae</taxon>
        <taxon>Steinernema</taxon>
    </lineage>
</organism>
<protein>
    <submittedName>
        <fullName evidence="2">Uncharacterized protein</fullName>
    </submittedName>
</protein>
<accession>A0A4U5LZB6</accession>
<reference evidence="2 3" key="1">
    <citation type="journal article" date="2015" name="Genome Biol.">
        <title>Comparative genomics of Steinernema reveals deeply conserved gene regulatory networks.</title>
        <authorList>
            <person name="Dillman A.R."/>
            <person name="Macchietto M."/>
            <person name="Porter C.F."/>
            <person name="Rogers A."/>
            <person name="Williams B."/>
            <person name="Antoshechkin I."/>
            <person name="Lee M.M."/>
            <person name="Goodwin Z."/>
            <person name="Lu X."/>
            <person name="Lewis E.E."/>
            <person name="Goodrich-Blair H."/>
            <person name="Stock S.P."/>
            <person name="Adams B.J."/>
            <person name="Sternberg P.W."/>
            <person name="Mortazavi A."/>
        </authorList>
    </citation>
    <scope>NUCLEOTIDE SEQUENCE [LARGE SCALE GENOMIC DNA]</scope>
    <source>
        <strain evidence="2 3">ALL</strain>
    </source>
</reference>
<proteinExistence type="predicted"/>
<feature type="region of interest" description="Disordered" evidence="1">
    <location>
        <begin position="180"/>
        <end position="228"/>
    </location>
</feature>
<sequence>MSDDKKNEEGKEEAKDDAQKISCRFSKVPKCIVYWEEDEDNAELVPVRDQDKSKIEEMEMEEIEAGFRLLSTQDHKSLLSETEEEYEANSRFGRILANAQERVFKPLPVRKLPNTTFSETLVSFTKALQKKKASDSVRKPLPVGKKLHNDHIVVSLLEPPLKKKKPNALVGFVTTSPELAEIPGTSSRSPEENAATPQQPQNLTHQESQGLGTSDATMSVTISPRGNRSQSSFTIINFQENGEASATLKNTNEHVSARVKPISRKIVAMSAKIRRDVKREAKEKVTTTWPLNLVHASKGYKDGFKRSEQEEVCVASFPVKNSASVSFTLQFREIATDPIELNRKDHISESTSEVMRKDREPPVERTVPEPLETEALPLSVQVSQTPRQEIADIALPEEPSEEADKTCFIPVHSTISVDLSVTKKAKEALDEFLTTMVEATESSAVLTPSETEITACFKVIARCKNPIAVANFSLDQIGSELRLTRKRRFDVYKHSSLNSTEASTEASADIQKSSRQEIILSSTYQCKQKNFDNPLQLKLRRVHSEESQRAAQKKRRQRDIAFESQEMLDNCSAENVAGSEPQLVYPLLAAVEDQIQDQDADFEAAEEEPAPETADANVASPLYLFCSPVAAVEDEILDEDAEFEEIIEVGASNPADVDQIAEPLEQLRSQNITPEWNPESEDTIAYGIDYFVECRKQFSVLTEIIPEPEAIRETVPEPSSVAQAREPSTFPVDQPRGPVIVHTSQEVETPQQKDRICPYLAGLLPSNDPAVWDVAAMCMALGTQQNGFH</sequence>
<evidence type="ECO:0000313" key="3">
    <source>
        <dbReference type="Proteomes" id="UP000298663"/>
    </source>
</evidence>
<name>A0A4U5LZB6_STECR</name>